<reference evidence="1" key="1">
    <citation type="submission" date="2018-02" db="EMBL/GenBank/DDBJ databases">
        <title>Rhizophora mucronata_Transcriptome.</title>
        <authorList>
            <person name="Meera S.P."/>
            <person name="Sreeshan A."/>
            <person name="Augustine A."/>
        </authorList>
    </citation>
    <scope>NUCLEOTIDE SEQUENCE</scope>
    <source>
        <tissue evidence="1">Leaf</tissue>
    </source>
</reference>
<accession>A0A2P2MJR6</accession>
<sequence length="57" mass="6532">MKTSSNHASSTLLHCSLFFIEQFSVSEQLWLSIFMCCHVIVSQQKIQLGCLHFVLMV</sequence>
<dbReference type="AlphaFoldDB" id="A0A2P2MJR6"/>
<name>A0A2P2MJR6_RHIMU</name>
<protein>
    <submittedName>
        <fullName evidence="1">Uncharacterized protein</fullName>
    </submittedName>
</protein>
<dbReference type="EMBL" id="GGEC01049961">
    <property type="protein sequence ID" value="MBX30445.1"/>
    <property type="molecule type" value="Transcribed_RNA"/>
</dbReference>
<organism evidence="1">
    <name type="scientific">Rhizophora mucronata</name>
    <name type="common">Asiatic mangrove</name>
    <dbReference type="NCBI Taxonomy" id="61149"/>
    <lineage>
        <taxon>Eukaryota</taxon>
        <taxon>Viridiplantae</taxon>
        <taxon>Streptophyta</taxon>
        <taxon>Embryophyta</taxon>
        <taxon>Tracheophyta</taxon>
        <taxon>Spermatophyta</taxon>
        <taxon>Magnoliopsida</taxon>
        <taxon>eudicotyledons</taxon>
        <taxon>Gunneridae</taxon>
        <taxon>Pentapetalae</taxon>
        <taxon>rosids</taxon>
        <taxon>fabids</taxon>
        <taxon>Malpighiales</taxon>
        <taxon>Rhizophoraceae</taxon>
        <taxon>Rhizophora</taxon>
    </lineage>
</organism>
<proteinExistence type="predicted"/>
<evidence type="ECO:0000313" key="1">
    <source>
        <dbReference type="EMBL" id="MBX30445.1"/>
    </source>
</evidence>